<dbReference type="PANTHER" id="PTHR10579:SF156">
    <property type="entry name" value="VWFA DOMAIN-CONTAINING PROTEIN"/>
    <property type="match status" value="1"/>
</dbReference>
<dbReference type="InterPro" id="IPR002035">
    <property type="entry name" value="VWF_A"/>
</dbReference>
<evidence type="ECO:0000313" key="4">
    <source>
        <dbReference type="Proteomes" id="UP000316270"/>
    </source>
</evidence>
<dbReference type="STRING" id="50376.A0A517LPR4"/>
<proteinExistence type="predicted"/>
<gene>
    <name evidence="3" type="ORF">FKW77_001312</name>
</gene>
<keyword evidence="4" id="KW-1185">Reference proteome</keyword>
<evidence type="ECO:0000256" key="1">
    <source>
        <dbReference type="SAM" id="MobiDB-lite"/>
    </source>
</evidence>
<dbReference type="Pfam" id="PF00092">
    <property type="entry name" value="VWA"/>
    <property type="match status" value="1"/>
</dbReference>
<organism evidence="3 4">
    <name type="scientific">Venturia effusa</name>
    <dbReference type="NCBI Taxonomy" id="50376"/>
    <lineage>
        <taxon>Eukaryota</taxon>
        <taxon>Fungi</taxon>
        <taxon>Dikarya</taxon>
        <taxon>Ascomycota</taxon>
        <taxon>Pezizomycotina</taxon>
        <taxon>Dothideomycetes</taxon>
        <taxon>Pleosporomycetidae</taxon>
        <taxon>Venturiales</taxon>
        <taxon>Venturiaceae</taxon>
        <taxon>Venturia</taxon>
    </lineage>
</organism>
<evidence type="ECO:0000259" key="2">
    <source>
        <dbReference type="PROSITE" id="PS50234"/>
    </source>
</evidence>
<dbReference type="OrthoDB" id="10264538at2759"/>
<dbReference type="InterPro" id="IPR032838">
    <property type="entry name" value="Vwaint_dom"/>
</dbReference>
<dbReference type="Pfam" id="PF14623">
    <property type="entry name" value="Vint"/>
    <property type="match status" value="1"/>
</dbReference>
<dbReference type="Gene3D" id="2.170.16.10">
    <property type="entry name" value="Hedgehog/Intein (Hint) domain"/>
    <property type="match status" value="1"/>
</dbReference>
<dbReference type="PANTHER" id="PTHR10579">
    <property type="entry name" value="CALCIUM-ACTIVATED CHLORIDE CHANNEL REGULATOR"/>
    <property type="match status" value="1"/>
</dbReference>
<dbReference type="EMBL" id="CP042202">
    <property type="protein sequence ID" value="QDS77563.1"/>
    <property type="molecule type" value="Genomic_DNA"/>
</dbReference>
<dbReference type="InterPro" id="IPR039510">
    <property type="entry name" value="Vint_dom"/>
</dbReference>
<protein>
    <recommendedName>
        <fullName evidence="2">VWFA domain-containing protein</fullName>
    </recommendedName>
</protein>
<name>A0A517LPR4_9PEZI</name>
<dbReference type="AlphaFoldDB" id="A0A517LPR4"/>
<dbReference type="SUPFAM" id="SSF53300">
    <property type="entry name" value="vWA-like"/>
    <property type="match status" value="1"/>
</dbReference>
<accession>A0A517LPR4</accession>
<dbReference type="InterPro" id="IPR051266">
    <property type="entry name" value="CLCR"/>
</dbReference>
<feature type="region of interest" description="Disordered" evidence="1">
    <location>
        <begin position="1"/>
        <end position="23"/>
    </location>
</feature>
<evidence type="ECO:0000313" key="3">
    <source>
        <dbReference type="EMBL" id="QDS77563.1"/>
    </source>
</evidence>
<dbReference type="Pfam" id="PF14624">
    <property type="entry name" value="Vwaint"/>
    <property type="match status" value="1"/>
</dbReference>
<dbReference type="Proteomes" id="UP000316270">
    <property type="component" value="Chromosome 18"/>
</dbReference>
<dbReference type="SMART" id="SM00327">
    <property type="entry name" value="VWA"/>
    <property type="match status" value="1"/>
</dbReference>
<dbReference type="PROSITE" id="PS50234">
    <property type="entry name" value="VWFA"/>
    <property type="match status" value="1"/>
</dbReference>
<feature type="domain" description="VWFA" evidence="2">
    <location>
        <begin position="72"/>
        <end position="261"/>
    </location>
</feature>
<dbReference type="SUPFAM" id="SSF51294">
    <property type="entry name" value="Hedgehog/intein (Hint) domain"/>
    <property type="match status" value="1"/>
</dbReference>
<dbReference type="InterPro" id="IPR036844">
    <property type="entry name" value="Hint_dom_sf"/>
</dbReference>
<dbReference type="Gene3D" id="3.40.50.410">
    <property type="entry name" value="von Willebrand factor, type A domain"/>
    <property type="match status" value="1"/>
</dbReference>
<reference evidence="3 4" key="1">
    <citation type="submission" date="2019-07" db="EMBL/GenBank/DDBJ databases">
        <title>Finished genome of Venturia effusa.</title>
        <authorList>
            <person name="Young C.A."/>
            <person name="Cox M.P."/>
            <person name="Ganley A.R.D."/>
            <person name="David W.J."/>
        </authorList>
    </citation>
    <scope>NUCLEOTIDE SEQUENCE [LARGE SCALE GENOMIC DNA]</scope>
    <source>
        <strain evidence="4">albino</strain>
    </source>
</reference>
<sequence length="726" mass="80124">MDNFEDTDMESNNYTPAGTVASEDSLPIRTKHFKVDDQLRLELHPLPEQDGILISVTPPKQPKSEIKHVPSDIVLVIDVSGSMGCEAPVPTMSPSKRERNGLSVLDLVKHAARTIIETLDENDRLGLVTFSVDARVVQNLLPMTKKNKMKAWARVESLQTESMTNLWHGILNGIKLFDDDERKNTAAAIMILTDGMPNHMCPIQGYVPKLRQYNLPASLHTFGFGYSLRSGLLKSIAEIGQGNYAFIPDAGMIGTVFVHAVANLQSTCATSTSLTLTATGNITLSETMGHYAKSKDPKTADQNQDFHKQLTIPIGNVQYGQSRDIILKYGTSDTDTPLHGSVSASLECRALDDSSNCLFAEANIENATRLSKETLQYHRTRVAICAFLSSIFPLSAVSEHYVASDTDLTYLKQAELESLIQLAESNSLTDELNGSLFEDLSGPDPSGQIKLALSRQEHFNRWGKHYLLSLLNAHQNQICNSFKDPGPLMYGRDSPLFIKCRDTLDFAFDNLPPPKPSKAIRDRDGNAIVTKVDVRQYNRRGNPCFAGECLIKLADGSETSIQNMRRGMKVWTPLGPREVSAVIVTKVAAYEMCRIDELVITDWHPLFINGHWTFPYDITVEREMYTGTIYSLLLERDEVPEAHAVRIGGHLAVTLGHGVVCSPGKDDARAHPFFGDYERVEGNLETLAGDTAGIYISIGVVKDAESGLVCGFVPTSKQGPVQTRLR</sequence>
<dbReference type="InterPro" id="IPR036465">
    <property type="entry name" value="vWFA_dom_sf"/>
</dbReference>